<feature type="region of interest" description="Disordered" evidence="1">
    <location>
        <begin position="1"/>
        <end position="21"/>
    </location>
</feature>
<accession>A0ABR7MN80</accession>
<dbReference type="InterPro" id="IPR002686">
    <property type="entry name" value="Transposase_17"/>
</dbReference>
<name>A0ABR7MN80_9BACT</name>
<protein>
    <submittedName>
        <fullName evidence="3">Transposase</fullName>
    </submittedName>
</protein>
<evidence type="ECO:0000259" key="2">
    <source>
        <dbReference type="SMART" id="SM01321"/>
    </source>
</evidence>
<dbReference type="EMBL" id="JACSCY010000015">
    <property type="protein sequence ID" value="MBC6612542.1"/>
    <property type="molecule type" value="Genomic_DNA"/>
</dbReference>
<proteinExistence type="predicted"/>
<evidence type="ECO:0000313" key="3">
    <source>
        <dbReference type="EMBL" id="MBC6612542.1"/>
    </source>
</evidence>
<comment type="caution">
    <text evidence="3">The sequence shown here is derived from an EMBL/GenBank/DDBJ whole genome shotgun (WGS) entry which is preliminary data.</text>
</comment>
<dbReference type="InterPro" id="IPR036515">
    <property type="entry name" value="Transposase_17_sf"/>
</dbReference>
<dbReference type="Proteomes" id="UP000622017">
    <property type="component" value="Unassembled WGS sequence"/>
</dbReference>
<dbReference type="SUPFAM" id="SSF143422">
    <property type="entry name" value="Transposase IS200-like"/>
    <property type="match status" value="1"/>
</dbReference>
<dbReference type="SMART" id="SM01321">
    <property type="entry name" value="Y1_Tnp"/>
    <property type="match status" value="1"/>
</dbReference>
<gene>
    <name evidence="3" type="ORF">H8B15_16590</name>
</gene>
<feature type="domain" description="Transposase IS200-like" evidence="2">
    <location>
        <begin position="40"/>
        <end position="168"/>
    </location>
</feature>
<organism evidence="3 4">
    <name type="scientific">Hymenobacter citatus</name>
    <dbReference type="NCBI Taxonomy" id="2763506"/>
    <lineage>
        <taxon>Bacteria</taxon>
        <taxon>Pseudomonadati</taxon>
        <taxon>Bacteroidota</taxon>
        <taxon>Cytophagia</taxon>
        <taxon>Cytophagales</taxon>
        <taxon>Hymenobacteraceae</taxon>
        <taxon>Hymenobacter</taxon>
    </lineage>
</organism>
<sequence>MQPAYPRGAGIRNDTGRTPAASDRQVDFLEKNYFGGMRYEAEQLYHVYNRGNNQQQVFFTPGHYVHFLRKIRQYVRPHAEIVAYCLMPNHFHLLLYTTAAGCRDQDTSSSTKQPLVQGLALALSTYTQGFNKETGRTGALFQAKTKARRLFDQYGQYPRTCFHYIHQNPVRAGLANRLEGWVYSSYPEYAGLRNGSLCNQQLAYELLDVPAEYAVFRREAEQMIDPDRVAGWL</sequence>
<evidence type="ECO:0000313" key="4">
    <source>
        <dbReference type="Proteomes" id="UP000622017"/>
    </source>
</evidence>
<dbReference type="RefSeq" id="WP_187320772.1">
    <property type="nucleotide sequence ID" value="NZ_JACSCY010000015.1"/>
</dbReference>
<evidence type="ECO:0000256" key="1">
    <source>
        <dbReference type="SAM" id="MobiDB-lite"/>
    </source>
</evidence>
<dbReference type="Gene3D" id="3.30.70.1290">
    <property type="entry name" value="Transposase IS200-like"/>
    <property type="match status" value="1"/>
</dbReference>
<dbReference type="PANTHER" id="PTHR34322">
    <property type="entry name" value="TRANSPOSASE, Y1_TNP DOMAIN-CONTAINING"/>
    <property type="match status" value="1"/>
</dbReference>
<dbReference type="PANTHER" id="PTHR34322:SF2">
    <property type="entry name" value="TRANSPOSASE IS200-LIKE DOMAIN-CONTAINING PROTEIN"/>
    <property type="match status" value="1"/>
</dbReference>
<reference evidence="3 4" key="1">
    <citation type="submission" date="2020-08" db="EMBL/GenBank/DDBJ databases">
        <title>Hymenobacter sp.</title>
        <authorList>
            <person name="Kim M.K."/>
        </authorList>
    </citation>
    <scope>NUCLEOTIDE SEQUENCE [LARGE SCALE GENOMIC DNA]</scope>
    <source>
        <strain evidence="3 4">BT507</strain>
    </source>
</reference>
<keyword evidence="4" id="KW-1185">Reference proteome</keyword>